<sequence>MNQTALPVMGVGSTATNKNKILCLIVISFLCAGVLLHQRAVRADTAAVTEWLRRHNLGYINDVVVQAGGTSLAGALSVVKNIQRNRKLSKSLSNEQHILLERAVDRLRDEQEFEMWLQQNGFSYCTELLKKNGIDSLHKLSQQGEDELHDMLEQGGLHGDDQVFFSSIIRLRLDLASGHRLFHSKAVLAHAQAKSKHSSFRILCE</sequence>
<dbReference type="EMBL" id="BLXT01004553">
    <property type="protein sequence ID" value="GFO14337.1"/>
    <property type="molecule type" value="Genomic_DNA"/>
</dbReference>
<reference evidence="1 2" key="1">
    <citation type="journal article" date="2021" name="Elife">
        <title>Chloroplast acquisition without the gene transfer in kleptoplastic sea slugs, Plakobranchus ocellatus.</title>
        <authorList>
            <person name="Maeda T."/>
            <person name="Takahashi S."/>
            <person name="Yoshida T."/>
            <person name="Shimamura S."/>
            <person name="Takaki Y."/>
            <person name="Nagai Y."/>
            <person name="Toyoda A."/>
            <person name="Suzuki Y."/>
            <person name="Arimoto A."/>
            <person name="Ishii H."/>
            <person name="Satoh N."/>
            <person name="Nishiyama T."/>
            <person name="Hasebe M."/>
            <person name="Maruyama T."/>
            <person name="Minagawa J."/>
            <person name="Obokata J."/>
            <person name="Shigenobu S."/>
        </authorList>
    </citation>
    <scope>NUCLEOTIDE SEQUENCE [LARGE SCALE GENOMIC DNA]</scope>
</reference>
<evidence type="ECO:0000313" key="1">
    <source>
        <dbReference type="EMBL" id="GFO14337.1"/>
    </source>
</evidence>
<comment type="caution">
    <text evidence="1">The sequence shown here is derived from an EMBL/GenBank/DDBJ whole genome shotgun (WGS) entry which is preliminary data.</text>
</comment>
<gene>
    <name evidence="1" type="ORF">PoB_004084200</name>
</gene>
<dbReference type="AlphaFoldDB" id="A0AAV4B577"/>
<evidence type="ECO:0000313" key="2">
    <source>
        <dbReference type="Proteomes" id="UP000735302"/>
    </source>
</evidence>
<accession>A0AAV4B577</accession>
<evidence type="ECO:0008006" key="3">
    <source>
        <dbReference type="Google" id="ProtNLM"/>
    </source>
</evidence>
<proteinExistence type="predicted"/>
<name>A0AAV4B577_9GAST</name>
<protein>
    <recommendedName>
        <fullName evidence="3">SAM domain-containing protein</fullName>
    </recommendedName>
</protein>
<keyword evidence="2" id="KW-1185">Reference proteome</keyword>
<dbReference type="Proteomes" id="UP000735302">
    <property type="component" value="Unassembled WGS sequence"/>
</dbReference>
<organism evidence="1 2">
    <name type="scientific">Plakobranchus ocellatus</name>
    <dbReference type="NCBI Taxonomy" id="259542"/>
    <lineage>
        <taxon>Eukaryota</taxon>
        <taxon>Metazoa</taxon>
        <taxon>Spiralia</taxon>
        <taxon>Lophotrochozoa</taxon>
        <taxon>Mollusca</taxon>
        <taxon>Gastropoda</taxon>
        <taxon>Heterobranchia</taxon>
        <taxon>Euthyneura</taxon>
        <taxon>Panpulmonata</taxon>
        <taxon>Sacoglossa</taxon>
        <taxon>Placobranchoidea</taxon>
        <taxon>Plakobranchidae</taxon>
        <taxon>Plakobranchus</taxon>
    </lineage>
</organism>